<dbReference type="OrthoDB" id="2283488at2759"/>
<protein>
    <recommendedName>
        <fullName evidence="5">Xylanolytic transcriptional activator regulatory domain-containing protein</fullName>
    </recommendedName>
</protein>
<dbReference type="InterPro" id="IPR051127">
    <property type="entry name" value="Fungal_SecMet_Regulators"/>
</dbReference>
<dbReference type="RefSeq" id="XP_031870088.1">
    <property type="nucleotide sequence ID" value="XM_032013488.1"/>
</dbReference>
<evidence type="ECO:0000256" key="1">
    <source>
        <dbReference type="ARBA" id="ARBA00023015"/>
    </source>
</evidence>
<keyword evidence="2" id="KW-0804">Transcription</keyword>
<keyword evidence="7" id="KW-1185">Reference proteome</keyword>
<evidence type="ECO:0000313" key="7">
    <source>
        <dbReference type="Proteomes" id="UP000254866"/>
    </source>
</evidence>
<dbReference type="GO" id="GO:0005634">
    <property type="term" value="C:nucleus"/>
    <property type="evidence" value="ECO:0007669"/>
    <property type="project" value="TreeGrafter"/>
</dbReference>
<name>A0A370TPI7_9HELO</name>
<dbReference type="GeneID" id="43597714"/>
<dbReference type="AlphaFoldDB" id="A0A370TPI7"/>
<keyword evidence="1" id="KW-0805">Transcription regulation</keyword>
<feature type="domain" description="Xylanolytic transcriptional activator regulatory" evidence="5">
    <location>
        <begin position="326"/>
        <end position="399"/>
    </location>
</feature>
<dbReference type="SMART" id="SM00906">
    <property type="entry name" value="Fungal_trans"/>
    <property type="match status" value="1"/>
</dbReference>
<dbReference type="GO" id="GO:0000981">
    <property type="term" value="F:DNA-binding transcription factor activity, RNA polymerase II-specific"/>
    <property type="evidence" value="ECO:0007669"/>
    <property type="project" value="TreeGrafter"/>
</dbReference>
<organism evidence="6 7">
    <name type="scientific">Venustampulla echinocandica</name>
    <dbReference type="NCBI Taxonomy" id="2656787"/>
    <lineage>
        <taxon>Eukaryota</taxon>
        <taxon>Fungi</taxon>
        <taxon>Dikarya</taxon>
        <taxon>Ascomycota</taxon>
        <taxon>Pezizomycotina</taxon>
        <taxon>Leotiomycetes</taxon>
        <taxon>Helotiales</taxon>
        <taxon>Pleuroascaceae</taxon>
        <taxon>Venustampulla</taxon>
    </lineage>
</organism>
<dbReference type="PANTHER" id="PTHR47424:SF2">
    <property type="entry name" value="TRANSCRIPTION FACTOR DOMAIN-CONTAINING PROTEIN-RELATED"/>
    <property type="match status" value="1"/>
</dbReference>
<dbReference type="CDD" id="cd12148">
    <property type="entry name" value="fungal_TF_MHR"/>
    <property type="match status" value="1"/>
</dbReference>
<dbReference type="Proteomes" id="UP000254866">
    <property type="component" value="Unassembled WGS sequence"/>
</dbReference>
<dbReference type="EMBL" id="NPIC01000003">
    <property type="protein sequence ID" value="RDL37432.1"/>
    <property type="molecule type" value="Genomic_DNA"/>
</dbReference>
<gene>
    <name evidence="6" type="ORF">BP5553_04865</name>
</gene>
<feature type="region of interest" description="Disordered" evidence="4">
    <location>
        <begin position="39"/>
        <end position="72"/>
    </location>
</feature>
<evidence type="ECO:0000256" key="2">
    <source>
        <dbReference type="ARBA" id="ARBA00023163"/>
    </source>
</evidence>
<dbReference type="Pfam" id="PF04082">
    <property type="entry name" value="Fungal_trans"/>
    <property type="match status" value="1"/>
</dbReference>
<evidence type="ECO:0000313" key="6">
    <source>
        <dbReference type="EMBL" id="RDL37432.1"/>
    </source>
</evidence>
<evidence type="ECO:0000256" key="4">
    <source>
        <dbReference type="SAM" id="MobiDB-lite"/>
    </source>
</evidence>
<sequence length="686" mass="76733">MHVKLICVFRHLTEVEAELARAKALLQQIRPQARARQLLSPTSCQVSIPEASSRDSRNLYGSENPVALTPHDESSSIAGQLQSFATTETTNDTIRQDFESDTQPVSSSNGLSSSWPSSAVRSQEVRPNMTKRAVVSLESTTPHGLFEWDERIGAPGEESSPDGMASLTSGNDEGGYLGVASGAALLRLTDTGPLSSSLQKNFRFSGYNTSVLHSEPAPSRLESFVDAYFQTYHVSYPIIHEPTFRAEFMEVIQRPPHNAWHVLLYVIAALGAFCGAVESTEVDLALFEEAKKRFSVDMLETGSIILVQAMALMANYLQKRNKPNSGYNYLGLARRMAMGIGLHKEFNNLETSLLKLEQKRRTWWCLFVFDAGATITFSRPLDTPTGGIEVALPLNVHDFDLTASTSHIPNETEQTTTYTHLRLQSTFHLATSRIYSCIISTPLPSASELLDLDDTCIGEWITSVPVFFSESVLQLPKFALCHAALHWRYRNFRILMYRHFVIQRVILKPKTQSSTALPVQGNYELPVADVAIQRCTAAAAESIDLITAFWNRPDHRTMMACWYALYFLFQAAMIPVICLRNDPQAEAALRWRDQIRKSTLTLKNMTDLNPAAGKCLEVIDVICGAFLDQNDEVHLQEPTKESPQTQLNSLYPWLWTPIRSGQFDVEDAAMQDSSIMDFFDQLQALE</sequence>
<dbReference type="InterPro" id="IPR007219">
    <property type="entry name" value="XnlR_reg_dom"/>
</dbReference>
<dbReference type="GO" id="GO:0008270">
    <property type="term" value="F:zinc ion binding"/>
    <property type="evidence" value="ECO:0007669"/>
    <property type="project" value="InterPro"/>
</dbReference>
<accession>A0A370TPI7</accession>
<reference evidence="6 7" key="1">
    <citation type="journal article" date="2018" name="IMA Fungus">
        <title>IMA Genome-F 9: Draft genome sequence of Annulohypoxylon stygium, Aspergillus mulundensis, Berkeleyomyces basicola (syn. Thielaviopsis basicola), Ceratocystis smalleyi, two Cercospora beticola strains, Coleophoma cylindrospora, Fusarium fracticaudum, Phialophora cf. hyalina, and Morchella septimelata.</title>
        <authorList>
            <person name="Wingfield B.D."/>
            <person name="Bills G.F."/>
            <person name="Dong Y."/>
            <person name="Huang W."/>
            <person name="Nel W.J."/>
            <person name="Swalarsk-Parry B.S."/>
            <person name="Vaghefi N."/>
            <person name="Wilken P.M."/>
            <person name="An Z."/>
            <person name="de Beer Z.W."/>
            <person name="De Vos L."/>
            <person name="Chen L."/>
            <person name="Duong T.A."/>
            <person name="Gao Y."/>
            <person name="Hammerbacher A."/>
            <person name="Kikkert J.R."/>
            <person name="Li Y."/>
            <person name="Li H."/>
            <person name="Li K."/>
            <person name="Li Q."/>
            <person name="Liu X."/>
            <person name="Ma X."/>
            <person name="Naidoo K."/>
            <person name="Pethybridge S.J."/>
            <person name="Sun J."/>
            <person name="Steenkamp E.T."/>
            <person name="van der Nest M.A."/>
            <person name="van Wyk S."/>
            <person name="Wingfield M.J."/>
            <person name="Xiong C."/>
            <person name="Yue Q."/>
            <person name="Zhang X."/>
        </authorList>
    </citation>
    <scope>NUCLEOTIDE SEQUENCE [LARGE SCALE GENOMIC DNA]</scope>
    <source>
        <strain evidence="6 7">BP 5553</strain>
    </source>
</reference>
<proteinExistence type="predicted"/>
<keyword evidence="3" id="KW-0539">Nucleus</keyword>
<feature type="region of interest" description="Disordered" evidence="4">
    <location>
        <begin position="99"/>
        <end position="127"/>
    </location>
</feature>
<feature type="compositionally biased region" description="Low complexity" evidence="4">
    <location>
        <begin position="106"/>
        <end position="118"/>
    </location>
</feature>
<dbReference type="GO" id="GO:0000435">
    <property type="term" value="P:positive regulation of transcription from RNA polymerase II promoter by galactose"/>
    <property type="evidence" value="ECO:0007669"/>
    <property type="project" value="TreeGrafter"/>
</dbReference>
<dbReference type="PANTHER" id="PTHR47424">
    <property type="entry name" value="REGULATORY PROTEIN GAL4"/>
    <property type="match status" value="1"/>
</dbReference>
<evidence type="ECO:0000259" key="5">
    <source>
        <dbReference type="SMART" id="SM00906"/>
    </source>
</evidence>
<dbReference type="GO" id="GO:0006351">
    <property type="term" value="P:DNA-templated transcription"/>
    <property type="evidence" value="ECO:0007669"/>
    <property type="project" value="InterPro"/>
</dbReference>
<dbReference type="GO" id="GO:0000978">
    <property type="term" value="F:RNA polymerase II cis-regulatory region sequence-specific DNA binding"/>
    <property type="evidence" value="ECO:0007669"/>
    <property type="project" value="TreeGrafter"/>
</dbReference>
<evidence type="ECO:0000256" key="3">
    <source>
        <dbReference type="ARBA" id="ARBA00023242"/>
    </source>
</evidence>
<comment type="caution">
    <text evidence="6">The sequence shown here is derived from an EMBL/GenBank/DDBJ whole genome shotgun (WGS) entry which is preliminary data.</text>
</comment>